<feature type="transmembrane region" description="Helical" evidence="8">
    <location>
        <begin position="512"/>
        <end position="533"/>
    </location>
</feature>
<evidence type="ECO:0008006" key="11">
    <source>
        <dbReference type="Google" id="ProtNLM"/>
    </source>
</evidence>
<dbReference type="STRING" id="1658174.A0A1J9RIE4"/>
<feature type="transmembrane region" description="Helical" evidence="8">
    <location>
        <begin position="487"/>
        <end position="506"/>
    </location>
</feature>
<feature type="transmembrane region" description="Helical" evidence="8">
    <location>
        <begin position="197"/>
        <end position="215"/>
    </location>
</feature>
<comment type="subcellular location">
    <subcellularLocation>
        <location evidence="1">Membrane</location>
        <topology evidence="1">Multi-pass membrane protein</topology>
    </subcellularLocation>
</comment>
<dbReference type="AlphaFoldDB" id="A0A1J9RIE4"/>
<feature type="transmembrane region" description="Helical" evidence="8">
    <location>
        <begin position="707"/>
        <end position="737"/>
    </location>
</feature>
<dbReference type="OrthoDB" id="627262at2759"/>
<keyword evidence="6 8" id="KW-0472">Membrane</keyword>
<evidence type="ECO:0000256" key="5">
    <source>
        <dbReference type="ARBA" id="ARBA00022989"/>
    </source>
</evidence>
<feature type="transmembrane region" description="Helical" evidence="8">
    <location>
        <begin position="80"/>
        <end position="102"/>
    </location>
</feature>
<keyword evidence="4 8" id="KW-0812">Transmembrane</keyword>
<dbReference type="GO" id="GO:0035673">
    <property type="term" value="F:oligopeptide transmembrane transporter activity"/>
    <property type="evidence" value="ECO:0007669"/>
    <property type="project" value="InterPro"/>
</dbReference>
<feature type="transmembrane region" description="Helical" evidence="8">
    <location>
        <begin position="665"/>
        <end position="687"/>
    </location>
</feature>
<proteinExistence type="inferred from homology"/>
<evidence type="ECO:0000256" key="8">
    <source>
        <dbReference type="SAM" id="Phobius"/>
    </source>
</evidence>
<evidence type="ECO:0000256" key="7">
    <source>
        <dbReference type="SAM" id="MobiDB-lite"/>
    </source>
</evidence>
<evidence type="ECO:0000256" key="4">
    <source>
        <dbReference type="ARBA" id="ARBA00022692"/>
    </source>
</evidence>
<evidence type="ECO:0000256" key="1">
    <source>
        <dbReference type="ARBA" id="ARBA00004141"/>
    </source>
</evidence>
<feature type="compositionally biased region" description="Polar residues" evidence="7">
    <location>
        <begin position="21"/>
        <end position="33"/>
    </location>
</feature>
<dbReference type="Proteomes" id="UP000242791">
    <property type="component" value="Unassembled WGS sequence"/>
</dbReference>
<feature type="transmembrane region" description="Helical" evidence="8">
    <location>
        <begin position="311"/>
        <end position="329"/>
    </location>
</feature>
<evidence type="ECO:0000256" key="3">
    <source>
        <dbReference type="ARBA" id="ARBA00022448"/>
    </source>
</evidence>
<dbReference type="GO" id="GO:0000329">
    <property type="term" value="C:fungal-type vacuole membrane"/>
    <property type="evidence" value="ECO:0007669"/>
    <property type="project" value="TreeGrafter"/>
</dbReference>
<feature type="transmembrane region" description="Helical" evidence="8">
    <location>
        <begin position="140"/>
        <end position="163"/>
    </location>
</feature>
<protein>
    <recommendedName>
        <fullName evidence="11">OPT family oligopeptide transporter</fullName>
    </recommendedName>
</protein>
<feature type="compositionally biased region" description="Basic and acidic residues" evidence="7">
    <location>
        <begin position="269"/>
        <end position="284"/>
    </location>
</feature>
<keyword evidence="3" id="KW-0813">Transport</keyword>
<feature type="transmembrane region" description="Helical" evidence="8">
    <location>
        <begin position="108"/>
        <end position="128"/>
    </location>
</feature>
<comment type="caution">
    <text evidence="9">The sequence shown here is derived from an EMBL/GenBank/DDBJ whole genome shotgun (WGS) entry which is preliminary data.</text>
</comment>
<comment type="similarity">
    <text evidence="2">Belongs to the oligopeptide OPT transporter family.</text>
</comment>
<dbReference type="NCBIfam" id="TIGR00728">
    <property type="entry name" value="OPT_sfam"/>
    <property type="match status" value="1"/>
</dbReference>
<feature type="region of interest" description="Disordered" evidence="7">
    <location>
        <begin position="248"/>
        <end position="284"/>
    </location>
</feature>
<reference evidence="9 10" key="1">
    <citation type="submission" date="2015-08" db="EMBL/GenBank/DDBJ databases">
        <title>Emmonsia species relationships and genome sequence.</title>
        <authorList>
            <person name="Cuomo C.A."/>
            <person name="Schwartz I.S."/>
            <person name="Kenyon C."/>
            <person name="De Hoog G.S."/>
            <person name="Govender N.P."/>
            <person name="Botha A."/>
            <person name="Moreno L."/>
            <person name="De Vries M."/>
            <person name="Munoz J.F."/>
            <person name="Stielow J.B."/>
        </authorList>
    </citation>
    <scope>NUCLEOTIDE SEQUENCE [LARGE SCALE GENOMIC DNA]</scope>
    <source>
        <strain evidence="9 10">EI222</strain>
    </source>
</reference>
<feature type="compositionally biased region" description="Basic and acidic residues" evidence="7">
    <location>
        <begin position="34"/>
        <end position="71"/>
    </location>
</feature>
<evidence type="ECO:0000313" key="9">
    <source>
        <dbReference type="EMBL" id="OJD27748.1"/>
    </source>
</evidence>
<evidence type="ECO:0000256" key="6">
    <source>
        <dbReference type="ARBA" id="ARBA00023136"/>
    </source>
</evidence>
<dbReference type="Pfam" id="PF03169">
    <property type="entry name" value="OPT"/>
    <property type="match status" value="1"/>
</dbReference>
<feature type="region of interest" description="Disordered" evidence="7">
    <location>
        <begin position="1"/>
        <end position="74"/>
    </location>
</feature>
<keyword evidence="10" id="KW-1185">Reference proteome</keyword>
<dbReference type="InterPro" id="IPR004813">
    <property type="entry name" value="OPT"/>
</dbReference>
<feature type="region of interest" description="Disordered" evidence="7">
    <location>
        <begin position="788"/>
        <end position="811"/>
    </location>
</feature>
<sequence length="844" mass="91000">MVGTGPSLANRDGLESHSYPVRQSQSPGLTFSIHNEETHSDQDSNHEYGDHHGDIQHDSRFPDDSSEERLRSSRTSAQSFTIRSLLMGLVIGTLITFSNTYFGLQTGWISTMAMPSSLIGFAAFKALSRHLSFPFTPVENVLIQTVAGAVGSMPLGCGFVGVIPSMEFLLRDGPDGERGADDGQGEGGPLKLSFGKLVVWSLGVCLFGVVFAVPLRKEVIVREKLKFPSGTATALMIRVLHGGGQAEQKGKAVGISSEQRRRRMSRSNSVHERERVALPARDEREDTSHSISRLALAERDRRKDWQANIKLLIYAFGVSATYTLASFFIPRLRDLPIFGLPLATHWLWTLNPSPAYIGQGIIMGPSTSLHMLVGAILGWGILSPLAKHRGWAPGPVDSWEDGSKAWIVWVSLAIMLADSIINLGWLVLRPLITHGPTLLHNMTRNNFWTDVFKPASRRPSYTAIHLPYAVDNDGDAPPSELISTRTVLLLLPLTLFLNVICMHISFGNLITPALSALATLLALFLSVMGVRALGETDLNPVSGISKLTQLIFALATPASSHTRRTAVVTNLLAGAVSEAGALQAGDMMQDLKTGHLLGASPRAQFYGQVIGSLFGAVISAAVYKLYIAVYDVPSPMFQVPTAYVWIFTARLVTGQGLPEMAWQTATIAGAVFSVITVLRIMGASPAFSPGKGGGGGRARSAPWRAWIPGGIAVAVGMYNVPSFTLARAIGGVIAWWWGRRKRQQQRRQRWWWWWSFSSLRSGVVDDDSRARLLAGDDDAAGLTSAIKDDDAHEDTVGAPRGRSGDDDSSGGGSTVVILASGLILGEGVVSIINLALASAGVPHL</sequence>
<evidence type="ECO:0000313" key="10">
    <source>
        <dbReference type="Proteomes" id="UP000242791"/>
    </source>
</evidence>
<organism evidence="9 10">
    <name type="scientific">Blastomyces percursus</name>
    <dbReference type="NCBI Taxonomy" id="1658174"/>
    <lineage>
        <taxon>Eukaryota</taxon>
        <taxon>Fungi</taxon>
        <taxon>Dikarya</taxon>
        <taxon>Ascomycota</taxon>
        <taxon>Pezizomycotina</taxon>
        <taxon>Eurotiomycetes</taxon>
        <taxon>Eurotiomycetidae</taxon>
        <taxon>Onygenales</taxon>
        <taxon>Ajellomycetaceae</taxon>
        <taxon>Blastomyces</taxon>
    </lineage>
</organism>
<gene>
    <name evidence="9" type="ORF">ACJ73_00847</name>
</gene>
<evidence type="ECO:0000256" key="2">
    <source>
        <dbReference type="ARBA" id="ARBA00008807"/>
    </source>
</evidence>
<feature type="transmembrane region" description="Helical" evidence="8">
    <location>
        <begin position="369"/>
        <end position="386"/>
    </location>
</feature>
<feature type="transmembrane region" description="Helical" evidence="8">
    <location>
        <begin position="605"/>
        <end position="629"/>
    </location>
</feature>
<accession>A0A1J9RIE4</accession>
<dbReference type="InterPro" id="IPR045035">
    <property type="entry name" value="YSL-like"/>
</dbReference>
<keyword evidence="5 8" id="KW-1133">Transmembrane helix</keyword>
<name>A0A1J9RIE4_9EURO</name>
<dbReference type="VEuPathDB" id="FungiDB:ACJ73_00847"/>
<dbReference type="EMBL" id="LGTZ01000067">
    <property type="protein sequence ID" value="OJD27748.1"/>
    <property type="molecule type" value="Genomic_DNA"/>
</dbReference>
<feature type="transmembrane region" description="Helical" evidence="8">
    <location>
        <begin position="406"/>
        <end position="428"/>
    </location>
</feature>
<dbReference type="PANTHER" id="PTHR31645">
    <property type="entry name" value="OLIGOPEPTIDE TRANSPORTER YGL114W-RELATED"/>
    <property type="match status" value="1"/>
</dbReference>
<dbReference type="PANTHER" id="PTHR31645:SF0">
    <property type="entry name" value="OLIGOPEPTIDE TRANSPORTER YGL114W-RELATED"/>
    <property type="match status" value="1"/>
</dbReference>